<reference evidence="1" key="2">
    <citation type="submission" date="2021-04" db="EMBL/GenBank/DDBJ databases">
        <authorList>
            <person name="Gilroy R."/>
        </authorList>
    </citation>
    <scope>NUCLEOTIDE SEQUENCE</scope>
    <source>
        <strain evidence="1">ChiBcec8-13705</strain>
    </source>
</reference>
<evidence type="ECO:0008006" key="3">
    <source>
        <dbReference type="Google" id="ProtNLM"/>
    </source>
</evidence>
<accession>A0A9D2S4G8</accession>
<dbReference type="EMBL" id="DWYG01000128">
    <property type="protein sequence ID" value="HJB42335.1"/>
    <property type="molecule type" value="Genomic_DNA"/>
</dbReference>
<proteinExistence type="predicted"/>
<sequence>MIHGITVRLYEKKQTGTDGFNAPVYTEMPVDVPGVLVGEPTTEDIVNDLQLYGKHIAYTLGIPKGDTHNWDNVTVEFFGQKFRTYGGVTQGIENMVPLCWNKKVKVERYDKSENRVEQARCAGITEIG</sequence>
<name>A0A9D2S4G8_9FIRM</name>
<comment type="caution">
    <text evidence="1">The sequence shown here is derived from an EMBL/GenBank/DDBJ whole genome shotgun (WGS) entry which is preliminary data.</text>
</comment>
<evidence type="ECO:0000313" key="1">
    <source>
        <dbReference type="EMBL" id="HJB42335.1"/>
    </source>
</evidence>
<dbReference type="Proteomes" id="UP000886803">
    <property type="component" value="Unassembled WGS sequence"/>
</dbReference>
<protein>
    <recommendedName>
        <fullName evidence="3">Phage protein</fullName>
    </recommendedName>
</protein>
<dbReference type="AlphaFoldDB" id="A0A9D2S4G8"/>
<gene>
    <name evidence="1" type="ORF">H9945_07540</name>
</gene>
<reference evidence="1" key="1">
    <citation type="journal article" date="2021" name="PeerJ">
        <title>Extensive microbial diversity within the chicken gut microbiome revealed by metagenomics and culture.</title>
        <authorList>
            <person name="Gilroy R."/>
            <person name="Ravi A."/>
            <person name="Getino M."/>
            <person name="Pursley I."/>
            <person name="Horton D.L."/>
            <person name="Alikhan N.F."/>
            <person name="Baker D."/>
            <person name="Gharbi K."/>
            <person name="Hall N."/>
            <person name="Watson M."/>
            <person name="Adriaenssens E.M."/>
            <person name="Foster-Nyarko E."/>
            <person name="Jarju S."/>
            <person name="Secka A."/>
            <person name="Antonio M."/>
            <person name="Oren A."/>
            <person name="Chaudhuri R.R."/>
            <person name="La Ragione R."/>
            <person name="Hildebrand F."/>
            <person name="Pallen M.J."/>
        </authorList>
    </citation>
    <scope>NUCLEOTIDE SEQUENCE</scope>
    <source>
        <strain evidence="1">ChiBcec8-13705</strain>
    </source>
</reference>
<organism evidence="1 2">
    <name type="scientific">Candidatus Gemmiger avicola</name>
    <dbReference type="NCBI Taxonomy" id="2838605"/>
    <lineage>
        <taxon>Bacteria</taxon>
        <taxon>Bacillati</taxon>
        <taxon>Bacillota</taxon>
        <taxon>Clostridia</taxon>
        <taxon>Eubacteriales</taxon>
        <taxon>Gemmiger</taxon>
    </lineage>
</organism>
<evidence type="ECO:0000313" key="2">
    <source>
        <dbReference type="Proteomes" id="UP000886803"/>
    </source>
</evidence>